<keyword evidence="5" id="KW-0573">Peptidoglycan synthesis</keyword>
<dbReference type="OrthoDB" id="10254188at2759"/>
<dbReference type="InterPro" id="IPR018044">
    <property type="entry name" value="Peptidase_S11"/>
</dbReference>
<dbReference type="PANTHER" id="PTHR21581">
    <property type="entry name" value="D-ALANYL-D-ALANINE CARBOXYPEPTIDASE"/>
    <property type="match status" value="1"/>
</dbReference>
<keyword evidence="2" id="KW-0732">Signal</keyword>
<keyword evidence="3" id="KW-0378">Hydrolase</keyword>
<evidence type="ECO:0000313" key="8">
    <source>
        <dbReference type="EMBL" id="TNV84031.1"/>
    </source>
</evidence>
<sequence length="357" mass="40711">MSDIQLTKLLLDIPVPFVSAQSWIVYDCLSEQVLFGRMERERREIASLTKIMTCHAVLDMISRFEIEEKQHYIKVSQNAASTMGTSAELRQGDLICVWDMLHGLMLPSGNDAAVALAEHFGAMLLEMQEDQRVIDEEKPLSQEGAGLQVVAKPRRNIFISRNTQFRDSPEICAFLEEMNRLALELQLKGTFFDSPHGLINWCNRSTALDVAKLSSIAMKNPKFRQIVSTKYYKVPKVQDQIRNSRTYHWENTQKLLWSKGVNGVKTGVTTSAGPCLSTSIQKDGYELIIVLLNCKSLEARWIETNKLANWSIARMNKIKVFQNQPQPIYSVGCGSNIYRQNGNFEQQIRILNRIKHL</sequence>
<comment type="caution">
    <text evidence="8">The sequence shown here is derived from an EMBL/GenBank/DDBJ whole genome shotgun (WGS) entry which is preliminary data.</text>
</comment>
<evidence type="ECO:0000259" key="7">
    <source>
        <dbReference type="Pfam" id="PF00768"/>
    </source>
</evidence>
<dbReference type="Pfam" id="PF00768">
    <property type="entry name" value="Peptidase_S11"/>
    <property type="match status" value="2"/>
</dbReference>
<dbReference type="InterPro" id="IPR012338">
    <property type="entry name" value="Beta-lactam/transpept-like"/>
</dbReference>
<accession>A0A8J8NYB5</accession>
<dbReference type="PANTHER" id="PTHR21581:SF6">
    <property type="entry name" value="TRAFFICKING PROTEIN PARTICLE COMPLEX SUBUNIT 12"/>
    <property type="match status" value="1"/>
</dbReference>
<evidence type="ECO:0000256" key="6">
    <source>
        <dbReference type="ARBA" id="ARBA00023316"/>
    </source>
</evidence>
<dbReference type="EMBL" id="RRYP01003202">
    <property type="protein sequence ID" value="TNV84031.1"/>
    <property type="molecule type" value="Genomic_DNA"/>
</dbReference>
<evidence type="ECO:0000256" key="2">
    <source>
        <dbReference type="ARBA" id="ARBA00022729"/>
    </source>
</evidence>
<dbReference type="InterPro" id="IPR001967">
    <property type="entry name" value="Peptidase_S11_N"/>
</dbReference>
<evidence type="ECO:0000256" key="4">
    <source>
        <dbReference type="ARBA" id="ARBA00022960"/>
    </source>
</evidence>
<keyword evidence="9" id="KW-1185">Reference proteome</keyword>
<evidence type="ECO:0000256" key="3">
    <source>
        <dbReference type="ARBA" id="ARBA00022801"/>
    </source>
</evidence>
<organism evidence="8 9">
    <name type="scientific">Halteria grandinella</name>
    <dbReference type="NCBI Taxonomy" id="5974"/>
    <lineage>
        <taxon>Eukaryota</taxon>
        <taxon>Sar</taxon>
        <taxon>Alveolata</taxon>
        <taxon>Ciliophora</taxon>
        <taxon>Intramacronucleata</taxon>
        <taxon>Spirotrichea</taxon>
        <taxon>Stichotrichia</taxon>
        <taxon>Sporadotrichida</taxon>
        <taxon>Halteriidae</taxon>
        <taxon>Halteria</taxon>
    </lineage>
</organism>
<dbReference type="Gene3D" id="3.40.710.10">
    <property type="entry name" value="DD-peptidase/beta-lactamase superfamily"/>
    <property type="match status" value="1"/>
</dbReference>
<dbReference type="GO" id="GO:0006508">
    <property type="term" value="P:proteolysis"/>
    <property type="evidence" value="ECO:0007669"/>
    <property type="project" value="InterPro"/>
</dbReference>
<feature type="domain" description="Peptidase S11 D-alanyl-D-alanine carboxypeptidase A N-terminal" evidence="7">
    <location>
        <begin position="17"/>
        <end position="120"/>
    </location>
</feature>
<dbReference type="GO" id="GO:0071555">
    <property type="term" value="P:cell wall organization"/>
    <property type="evidence" value="ECO:0007669"/>
    <property type="project" value="UniProtKB-KW"/>
</dbReference>
<feature type="domain" description="Peptidase S11 D-alanyl-D-alanine carboxypeptidase A N-terminal" evidence="7">
    <location>
        <begin position="173"/>
        <end position="295"/>
    </location>
</feature>
<reference evidence="8" key="1">
    <citation type="submission" date="2019-06" db="EMBL/GenBank/DDBJ databases">
        <authorList>
            <person name="Zheng W."/>
        </authorList>
    </citation>
    <scope>NUCLEOTIDE SEQUENCE</scope>
    <source>
        <strain evidence="8">QDHG01</strain>
    </source>
</reference>
<keyword evidence="4" id="KW-0133">Cell shape</keyword>
<dbReference type="GO" id="GO:0009002">
    <property type="term" value="F:serine-type D-Ala-D-Ala carboxypeptidase activity"/>
    <property type="evidence" value="ECO:0007669"/>
    <property type="project" value="InterPro"/>
</dbReference>
<proteinExistence type="inferred from homology"/>
<dbReference type="SUPFAM" id="SSF56601">
    <property type="entry name" value="beta-lactamase/transpeptidase-like"/>
    <property type="match status" value="1"/>
</dbReference>
<dbReference type="PRINTS" id="PR00725">
    <property type="entry name" value="DADACBPTASE1"/>
</dbReference>
<comment type="similarity">
    <text evidence="1">Belongs to the peptidase S11 family.</text>
</comment>
<dbReference type="Proteomes" id="UP000785679">
    <property type="component" value="Unassembled WGS sequence"/>
</dbReference>
<evidence type="ECO:0000256" key="1">
    <source>
        <dbReference type="ARBA" id="ARBA00007164"/>
    </source>
</evidence>
<keyword evidence="6" id="KW-0961">Cell wall biogenesis/degradation</keyword>
<name>A0A8J8NYB5_HALGN</name>
<dbReference type="AlphaFoldDB" id="A0A8J8NYB5"/>
<dbReference type="GO" id="GO:0008360">
    <property type="term" value="P:regulation of cell shape"/>
    <property type="evidence" value="ECO:0007669"/>
    <property type="project" value="UniProtKB-KW"/>
</dbReference>
<evidence type="ECO:0000313" key="9">
    <source>
        <dbReference type="Proteomes" id="UP000785679"/>
    </source>
</evidence>
<gene>
    <name evidence="8" type="ORF">FGO68_gene10168</name>
</gene>
<protein>
    <recommendedName>
        <fullName evidence="7">Peptidase S11 D-alanyl-D-alanine carboxypeptidase A N-terminal domain-containing protein</fullName>
    </recommendedName>
</protein>
<evidence type="ECO:0000256" key="5">
    <source>
        <dbReference type="ARBA" id="ARBA00022984"/>
    </source>
</evidence>